<dbReference type="Proteomes" id="UP001595075">
    <property type="component" value="Unassembled WGS sequence"/>
</dbReference>
<dbReference type="PROSITE" id="PS51164">
    <property type="entry name" value="CBM1_2"/>
    <property type="match status" value="1"/>
</dbReference>
<dbReference type="Pfam" id="PF00734">
    <property type="entry name" value="CBM_1"/>
    <property type="match status" value="1"/>
</dbReference>
<gene>
    <name evidence="5" type="ORF">VTL71DRAFT_6585</name>
</gene>
<protein>
    <recommendedName>
        <fullName evidence="4">CBM1 domain-containing protein</fullName>
    </recommendedName>
</protein>
<proteinExistence type="predicted"/>
<dbReference type="CDD" id="cd15482">
    <property type="entry name" value="Sialidase_non-viral"/>
    <property type="match status" value="1"/>
</dbReference>
<sequence>MKYIFLAFATLLPVAFGQVAVWGQCGGQGYSGSKTCASGSCCTFSSDYYSQCIPCTGGGGTTTRPPAATTTRTTAASTATPPSSINWPTFSNVKIFGPGNNYNAPGVLYPRTARIGNTLFATAENYNPFPPYSPIYKSTNGGLSWTWVADVKDTVNGWGLTWEPHLYVLPQAIGAYPAGTLLLAIDSVPVNRAAYHIDLYASTNQGVTWKFVSNVAKATGGGQIYEPFILTYQNQLVVYFSDSRDSRFSQKLTHVTSSNLVNWSTNVDDVQGTAQSDRPGMPTVAELPNGKWIMTFENGKNVNGGLTFPIGYKIASSPLSFLSSPTQALVATDGTAASSGSPYVVWTSAGGSQGTVVVSYAGSGGLFINKNNGVAGSWTKLSTSAPGAYSRSLMVLPDASKILIVGAGYNGKTMNGAVRADVVSIT</sequence>
<dbReference type="EMBL" id="JAZHXI010000017">
    <property type="protein sequence ID" value="KAL2062319.1"/>
    <property type="molecule type" value="Genomic_DNA"/>
</dbReference>
<dbReference type="SMART" id="SM00236">
    <property type="entry name" value="fCBD"/>
    <property type="match status" value="1"/>
</dbReference>
<feature type="chain" id="PRO_5045202116" description="CBM1 domain-containing protein" evidence="3">
    <location>
        <begin position="18"/>
        <end position="426"/>
    </location>
</feature>
<keyword evidence="1 3" id="KW-0732">Signal</keyword>
<evidence type="ECO:0000313" key="5">
    <source>
        <dbReference type="EMBL" id="KAL2062319.1"/>
    </source>
</evidence>
<dbReference type="SUPFAM" id="SSF50939">
    <property type="entry name" value="Sialidases"/>
    <property type="match status" value="1"/>
</dbReference>
<dbReference type="SUPFAM" id="SSF57180">
    <property type="entry name" value="Cellulose-binding domain"/>
    <property type="match status" value="1"/>
</dbReference>
<dbReference type="InterPro" id="IPR036278">
    <property type="entry name" value="Sialidase_sf"/>
</dbReference>
<evidence type="ECO:0000313" key="6">
    <source>
        <dbReference type="Proteomes" id="UP001595075"/>
    </source>
</evidence>
<dbReference type="PANTHER" id="PTHR38792">
    <property type="entry name" value="BNR/ASP-BOX REPEAT DOMAIN PROTEIN (AFU_ORTHOLOGUE AFUA_7G06430)-RELATED"/>
    <property type="match status" value="1"/>
</dbReference>
<comment type="caution">
    <text evidence="5">The sequence shown here is derived from an EMBL/GenBank/DDBJ whole genome shotgun (WGS) entry which is preliminary data.</text>
</comment>
<organism evidence="5 6">
    <name type="scientific">Oculimacula yallundae</name>
    <dbReference type="NCBI Taxonomy" id="86028"/>
    <lineage>
        <taxon>Eukaryota</taxon>
        <taxon>Fungi</taxon>
        <taxon>Dikarya</taxon>
        <taxon>Ascomycota</taxon>
        <taxon>Pezizomycotina</taxon>
        <taxon>Leotiomycetes</taxon>
        <taxon>Helotiales</taxon>
        <taxon>Ploettnerulaceae</taxon>
        <taxon>Oculimacula</taxon>
    </lineage>
</organism>
<accession>A0ABR4BXC2</accession>
<feature type="compositionally biased region" description="Low complexity" evidence="2">
    <location>
        <begin position="62"/>
        <end position="80"/>
    </location>
</feature>
<evidence type="ECO:0000256" key="3">
    <source>
        <dbReference type="SAM" id="SignalP"/>
    </source>
</evidence>
<keyword evidence="6" id="KW-1185">Reference proteome</keyword>
<dbReference type="PROSITE" id="PS00562">
    <property type="entry name" value="CBM1_1"/>
    <property type="match status" value="1"/>
</dbReference>
<evidence type="ECO:0000259" key="4">
    <source>
        <dbReference type="PROSITE" id="PS51164"/>
    </source>
</evidence>
<feature type="region of interest" description="Disordered" evidence="2">
    <location>
        <begin position="59"/>
        <end position="80"/>
    </location>
</feature>
<name>A0ABR4BXC2_9HELO</name>
<evidence type="ECO:0000256" key="2">
    <source>
        <dbReference type="SAM" id="MobiDB-lite"/>
    </source>
</evidence>
<feature type="domain" description="CBM1" evidence="4">
    <location>
        <begin position="17"/>
        <end position="53"/>
    </location>
</feature>
<feature type="signal peptide" evidence="3">
    <location>
        <begin position="1"/>
        <end position="17"/>
    </location>
</feature>
<dbReference type="PANTHER" id="PTHR38792:SF3">
    <property type="entry name" value="BNR_ASP-BOX REPEAT DOMAIN PROTEIN (AFU_ORTHOLOGUE AFUA_7G06430)-RELATED"/>
    <property type="match status" value="1"/>
</dbReference>
<dbReference type="InterPro" id="IPR000254">
    <property type="entry name" value="CBD"/>
</dbReference>
<evidence type="ECO:0000256" key="1">
    <source>
        <dbReference type="ARBA" id="ARBA00022729"/>
    </source>
</evidence>
<reference evidence="5 6" key="1">
    <citation type="journal article" date="2024" name="Commun. Biol.">
        <title>Comparative genomic analysis of thermophilic fungi reveals convergent evolutionary adaptations and gene losses.</title>
        <authorList>
            <person name="Steindorff A.S."/>
            <person name="Aguilar-Pontes M.V."/>
            <person name="Robinson A.J."/>
            <person name="Andreopoulos B."/>
            <person name="LaButti K."/>
            <person name="Kuo A."/>
            <person name="Mondo S."/>
            <person name="Riley R."/>
            <person name="Otillar R."/>
            <person name="Haridas S."/>
            <person name="Lipzen A."/>
            <person name="Grimwood J."/>
            <person name="Schmutz J."/>
            <person name="Clum A."/>
            <person name="Reid I.D."/>
            <person name="Moisan M.C."/>
            <person name="Butler G."/>
            <person name="Nguyen T.T.M."/>
            <person name="Dewar K."/>
            <person name="Conant G."/>
            <person name="Drula E."/>
            <person name="Henrissat B."/>
            <person name="Hansel C."/>
            <person name="Singer S."/>
            <person name="Hutchinson M.I."/>
            <person name="de Vries R.P."/>
            <person name="Natvig D.O."/>
            <person name="Powell A.J."/>
            <person name="Tsang A."/>
            <person name="Grigoriev I.V."/>
        </authorList>
    </citation>
    <scope>NUCLEOTIDE SEQUENCE [LARGE SCALE GENOMIC DNA]</scope>
    <source>
        <strain evidence="5 6">CBS 494.80</strain>
    </source>
</reference>
<dbReference type="Gene3D" id="2.120.10.10">
    <property type="match status" value="1"/>
</dbReference>
<dbReference type="InterPro" id="IPR035971">
    <property type="entry name" value="CBD_sf"/>
</dbReference>